<feature type="non-terminal residue" evidence="1">
    <location>
        <position position="46"/>
    </location>
</feature>
<gene>
    <name evidence="1" type="ORF">AVDCRST_MAG93-9402</name>
</gene>
<proteinExistence type="predicted"/>
<evidence type="ECO:0000313" key="1">
    <source>
        <dbReference type="EMBL" id="CAA9384931.1"/>
    </source>
</evidence>
<dbReference type="EMBL" id="CADCTR010003157">
    <property type="protein sequence ID" value="CAA9384931.1"/>
    <property type="molecule type" value="Genomic_DNA"/>
</dbReference>
<name>A0A6J4NH08_9CHLR</name>
<reference evidence="1" key="1">
    <citation type="submission" date="2020-02" db="EMBL/GenBank/DDBJ databases">
        <authorList>
            <person name="Meier V. D."/>
        </authorList>
    </citation>
    <scope>NUCLEOTIDE SEQUENCE</scope>
    <source>
        <strain evidence="1">AVDCRST_MAG93</strain>
    </source>
</reference>
<organism evidence="1">
    <name type="scientific">uncultured Chloroflexia bacterium</name>
    <dbReference type="NCBI Taxonomy" id="1672391"/>
    <lineage>
        <taxon>Bacteria</taxon>
        <taxon>Bacillati</taxon>
        <taxon>Chloroflexota</taxon>
        <taxon>Chloroflexia</taxon>
        <taxon>environmental samples</taxon>
    </lineage>
</organism>
<dbReference type="AlphaFoldDB" id="A0A6J4NH08"/>
<accession>A0A6J4NH08</accession>
<protein>
    <submittedName>
        <fullName evidence="1">Uncharacterized protein</fullName>
    </submittedName>
</protein>
<sequence>MKIVSPFPALFQSNRIPCEFYLKTKHELKPGSRRSRSAGDLVGLLF</sequence>